<comment type="similarity">
    <text evidence="2">Belongs to the mitochondrion-specific ribosomal protein mS33 family.</text>
</comment>
<organism evidence="8 9">
    <name type="scientific">Carpinus fangiana</name>
    <dbReference type="NCBI Taxonomy" id="176857"/>
    <lineage>
        <taxon>Eukaryota</taxon>
        <taxon>Viridiplantae</taxon>
        <taxon>Streptophyta</taxon>
        <taxon>Embryophyta</taxon>
        <taxon>Tracheophyta</taxon>
        <taxon>Spermatophyta</taxon>
        <taxon>Magnoliopsida</taxon>
        <taxon>eudicotyledons</taxon>
        <taxon>Gunneridae</taxon>
        <taxon>Pentapetalae</taxon>
        <taxon>rosids</taxon>
        <taxon>fabids</taxon>
        <taxon>Fagales</taxon>
        <taxon>Betulaceae</taxon>
        <taxon>Carpinus</taxon>
    </lineage>
</organism>
<dbReference type="Proteomes" id="UP000327013">
    <property type="component" value="Unassembled WGS sequence"/>
</dbReference>
<keyword evidence="9" id="KW-1185">Reference proteome</keyword>
<dbReference type="GO" id="GO:0005840">
    <property type="term" value="C:ribosome"/>
    <property type="evidence" value="ECO:0007669"/>
    <property type="project" value="UniProtKB-KW"/>
</dbReference>
<comment type="caution">
    <text evidence="8">The sequence shown here is derived from an EMBL/GenBank/DDBJ whole genome shotgun (WGS) entry which is preliminary data.</text>
</comment>
<evidence type="ECO:0000256" key="7">
    <source>
        <dbReference type="SAM" id="MobiDB-lite"/>
    </source>
</evidence>
<protein>
    <recommendedName>
        <fullName evidence="6">Small ribosomal subunit protein mS33</fullName>
    </recommendedName>
</protein>
<evidence type="ECO:0000256" key="1">
    <source>
        <dbReference type="ARBA" id="ARBA00004173"/>
    </source>
</evidence>
<name>A0A5N6L3B3_9ROSI</name>
<gene>
    <name evidence="8" type="ORF">FH972_026095</name>
</gene>
<dbReference type="PANTHER" id="PTHR13362">
    <property type="entry name" value="MITOCHONDRIAL RIBOSOMAL PROTEIN S33"/>
    <property type="match status" value="1"/>
</dbReference>
<keyword evidence="5" id="KW-0687">Ribonucleoprotein</keyword>
<dbReference type="GO" id="GO:1990904">
    <property type="term" value="C:ribonucleoprotein complex"/>
    <property type="evidence" value="ECO:0007669"/>
    <property type="project" value="UniProtKB-KW"/>
</dbReference>
<evidence type="ECO:0000256" key="2">
    <source>
        <dbReference type="ARBA" id="ARBA00008970"/>
    </source>
</evidence>
<evidence type="ECO:0000256" key="4">
    <source>
        <dbReference type="ARBA" id="ARBA00023128"/>
    </source>
</evidence>
<feature type="region of interest" description="Disordered" evidence="7">
    <location>
        <begin position="81"/>
        <end position="107"/>
    </location>
</feature>
<evidence type="ECO:0000256" key="6">
    <source>
        <dbReference type="ARBA" id="ARBA00035132"/>
    </source>
</evidence>
<dbReference type="InterPro" id="IPR013219">
    <property type="entry name" value="Ribosomal_mS33"/>
</dbReference>
<evidence type="ECO:0000313" key="9">
    <source>
        <dbReference type="Proteomes" id="UP000327013"/>
    </source>
</evidence>
<reference evidence="8 9" key="1">
    <citation type="submission" date="2019-06" db="EMBL/GenBank/DDBJ databases">
        <title>A chromosomal-level reference genome of Carpinus fangiana (Coryloideae, Betulaceae).</title>
        <authorList>
            <person name="Yang X."/>
            <person name="Wang Z."/>
            <person name="Zhang L."/>
            <person name="Hao G."/>
            <person name="Liu J."/>
            <person name="Yang Y."/>
        </authorList>
    </citation>
    <scope>NUCLEOTIDE SEQUENCE [LARGE SCALE GENOMIC DNA]</scope>
    <source>
        <strain evidence="8">Cfa_2016G</strain>
        <tissue evidence="8">Leaf</tissue>
    </source>
</reference>
<dbReference type="PANTHER" id="PTHR13362:SF2">
    <property type="entry name" value="SMALL RIBOSOMAL SUBUNIT PROTEIN MS33"/>
    <property type="match status" value="1"/>
</dbReference>
<proteinExistence type="inferred from homology"/>
<accession>A0A5N6L3B3</accession>
<sequence length="107" mass="12218">MAVARARMHELLKLQASLFNHSFNPSNARTGNSVLRERLIGPAVASYYPKRPVSIKDIVRMFPEWETFDEAEAERIDNIAILKARGKGPPKKKRTKEESKKNKGKKK</sequence>
<dbReference type="AlphaFoldDB" id="A0A5N6L3B3"/>
<evidence type="ECO:0000256" key="3">
    <source>
        <dbReference type="ARBA" id="ARBA00022980"/>
    </source>
</evidence>
<keyword evidence="3" id="KW-0689">Ribosomal protein</keyword>
<evidence type="ECO:0000313" key="8">
    <source>
        <dbReference type="EMBL" id="KAB8627262.1"/>
    </source>
</evidence>
<comment type="subcellular location">
    <subcellularLocation>
        <location evidence="1">Mitochondrion</location>
    </subcellularLocation>
</comment>
<keyword evidence="4" id="KW-0496">Mitochondrion</keyword>
<feature type="compositionally biased region" description="Basic residues" evidence="7">
    <location>
        <begin position="84"/>
        <end position="94"/>
    </location>
</feature>
<dbReference type="Pfam" id="PF08293">
    <property type="entry name" value="MRP-S33"/>
    <property type="match status" value="1"/>
</dbReference>
<dbReference type="OrthoDB" id="2257454at2759"/>
<dbReference type="EMBL" id="VIBQ01000076">
    <property type="protein sequence ID" value="KAB8627262.1"/>
    <property type="molecule type" value="Genomic_DNA"/>
</dbReference>
<evidence type="ECO:0000256" key="5">
    <source>
        <dbReference type="ARBA" id="ARBA00023274"/>
    </source>
</evidence>
<dbReference type="GO" id="GO:0005739">
    <property type="term" value="C:mitochondrion"/>
    <property type="evidence" value="ECO:0007669"/>
    <property type="project" value="UniProtKB-SubCell"/>
</dbReference>